<feature type="domain" description="FAD/NAD(P)-binding" evidence="11">
    <location>
        <begin position="372"/>
        <end position="596"/>
    </location>
</feature>
<evidence type="ECO:0000256" key="6">
    <source>
        <dbReference type="ARBA" id="ARBA00022723"/>
    </source>
</evidence>
<dbReference type="GO" id="GO:0016491">
    <property type="term" value="F:oxidoreductase activity"/>
    <property type="evidence" value="ECO:0007669"/>
    <property type="project" value="UniProtKB-KW"/>
</dbReference>
<dbReference type="InterPro" id="IPR023753">
    <property type="entry name" value="FAD/NAD-binding_dom"/>
</dbReference>
<reference evidence="12 13" key="1">
    <citation type="journal article" date="2015" name="J. Am. Soc. Brew. Chem.">
        <title>Dissolved carbon dioxide selects for lactic acid bacteria able to grow in and spoil packaged beer.</title>
        <authorList>
            <person name="Bergsveinson J."/>
            <person name="Redekop A."/>
            <person name="Zoerb S."/>
            <person name="Ziola B."/>
        </authorList>
    </citation>
    <scope>NUCLEOTIDE SEQUENCE [LARGE SCALE GENOMIC DNA]</scope>
    <source>
        <strain evidence="12 13">CCC B1205</strain>
    </source>
</reference>
<evidence type="ECO:0000256" key="1">
    <source>
        <dbReference type="ARBA" id="ARBA00001917"/>
    </source>
</evidence>
<dbReference type="PANTHER" id="PTHR42917">
    <property type="entry name" value="2,4-DIENOYL-COA REDUCTASE"/>
    <property type="match status" value="1"/>
</dbReference>
<comment type="caution">
    <text evidence="12">The sequence shown here is derived from an EMBL/GenBank/DDBJ whole genome shotgun (WGS) entry which is preliminary data.</text>
</comment>
<dbReference type="InterPro" id="IPR013785">
    <property type="entry name" value="Aldolase_TIM"/>
</dbReference>
<dbReference type="GO" id="GO:0046872">
    <property type="term" value="F:metal ion binding"/>
    <property type="evidence" value="ECO:0007669"/>
    <property type="project" value="UniProtKB-KW"/>
</dbReference>
<protein>
    <recommendedName>
        <fullName evidence="14">NADH oxidase</fullName>
    </recommendedName>
</protein>
<comment type="similarity">
    <text evidence="3">In the N-terminal section; belongs to the NADH:flavin oxidoreductase/NADH oxidase family.</text>
</comment>
<dbReference type="Gene3D" id="3.40.50.720">
    <property type="entry name" value="NAD(P)-binding Rossmann-like Domain"/>
    <property type="match status" value="1"/>
</dbReference>
<keyword evidence="6" id="KW-0479">Metal-binding</keyword>
<dbReference type="PRINTS" id="PR00469">
    <property type="entry name" value="PNDRDTASEII"/>
</dbReference>
<sequence>MTVLLKYPHLFSPIKINNMIVKNRIIAAPTGDSFEEKALGGAGMVIAGHAIVEPGFSSFASADEPYIFSKYQYEATRLRILKIQRAGAKASIELFHGGQDARVKNYAKGPCSFIRKDGVKVVGMDEESMTETLHWYAKTAREARDLGFDSIFLHFGHGWLPAQFLSPVFNHRTDEYGGSLKNRMRFPLRILQTVRNAVGPHYPVDIRISAKEWVPHSIKFEDVKAFVEKAQSLVDVVQISAGMDMNRQSNVHCITTNFADFKPNVKYAAAIKAAVGIPVSVVSAVLTPEDGEKIIADGQADMVAYGRAFIADPYWPKKVLEDHEWDISPCVRCMQCYHISTNHKNVGCTVNPRFNHESFVPRDVPEAKIKKNVVVIGGGPGGMKAAITASIAGHHVMLIEKRPHLGGEMIYVAQEHYKVEIARLLSQLRKQVKHSDAKVLLNTEATPDMVRAMNPDALIIAVGGFEAQPPISGLDGTSHMSGTQAIEHDFSDAQNIAILGGGTIGAELGLELSLLDHKNVSIIEMGSELAAQGNSLYKIALHQKLDECETLDIRLNTACQGFDGNNMIVKDATGLSTIPFDHLIVSTGIRPKADLAELFYGIAPETNMIGDCVRPRKIMDAIFEGHNVAMSL</sequence>
<dbReference type="AlphaFoldDB" id="A0ABD6W2X9"/>
<dbReference type="CDD" id="cd02803">
    <property type="entry name" value="OYE_like_FMN_family"/>
    <property type="match status" value="1"/>
</dbReference>
<evidence type="ECO:0000256" key="4">
    <source>
        <dbReference type="ARBA" id="ARBA00022630"/>
    </source>
</evidence>
<organism evidence="12 13">
    <name type="scientific">Lacticaseibacillus paracasei</name>
    <name type="common">Lactobacillus paracasei</name>
    <dbReference type="NCBI Taxonomy" id="1597"/>
    <lineage>
        <taxon>Bacteria</taxon>
        <taxon>Bacillati</taxon>
        <taxon>Bacillota</taxon>
        <taxon>Bacilli</taxon>
        <taxon>Lactobacillales</taxon>
        <taxon>Lactobacillaceae</taxon>
        <taxon>Lacticaseibacillus</taxon>
    </lineage>
</organism>
<dbReference type="InterPro" id="IPR051793">
    <property type="entry name" value="NADH:flavin_oxidoreductase"/>
</dbReference>
<evidence type="ECO:0000313" key="12">
    <source>
        <dbReference type="EMBL" id="POE43766.1"/>
    </source>
</evidence>
<dbReference type="Pfam" id="PF07992">
    <property type="entry name" value="Pyr_redox_2"/>
    <property type="match status" value="1"/>
</dbReference>
<dbReference type="Gene3D" id="3.50.50.60">
    <property type="entry name" value="FAD/NAD(P)-binding domain"/>
    <property type="match status" value="1"/>
</dbReference>
<keyword evidence="7" id="KW-0560">Oxidoreductase</keyword>
<evidence type="ECO:0000256" key="3">
    <source>
        <dbReference type="ARBA" id="ARBA00011048"/>
    </source>
</evidence>
<evidence type="ECO:0000256" key="9">
    <source>
        <dbReference type="ARBA" id="ARBA00023014"/>
    </source>
</evidence>
<evidence type="ECO:0000256" key="8">
    <source>
        <dbReference type="ARBA" id="ARBA00023004"/>
    </source>
</evidence>
<feature type="domain" description="NADH:flavin oxidoreductase/NADH oxidase N-terminal" evidence="10">
    <location>
        <begin position="10"/>
        <end position="321"/>
    </location>
</feature>
<dbReference type="RefSeq" id="WP_032787000.1">
    <property type="nucleotide sequence ID" value="NZ_CP014985.1"/>
</dbReference>
<dbReference type="Gene3D" id="3.20.20.70">
    <property type="entry name" value="Aldolase class I"/>
    <property type="match status" value="1"/>
</dbReference>
<keyword evidence="9" id="KW-0411">Iron-sulfur</keyword>
<evidence type="ECO:0008006" key="14">
    <source>
        <dbReference type="Google" id="ProtNLM"/>
    </source>
</evidence>
<evidence type="ECO:0000256" key="2">
    <source>
        <dbReference type="ARBA" id="ARBA00001966"/>
    </source>
</evidence>
<name>A0ABD6W2X9_LACPA</name>
<dbReference type="Proteomes" id="UP000237433">
    <property type="component" value="Unassembled WGS sequence"/>
</dbReference>
<evidence type="ECO:0000256" key="5">
    <source>
        <dbReference type="ARBA" id="ARBA00022643"/>
    </source>
</evidence>
<evidence type="ECO:0000256" key="7">
    <source>
        <dbReference type="ARBA" id="ARBA00023002"/>
    </source>
</evidence>
<keyword evidence="5" id="KW-0288">FMN</keyword>
<dbReference type="Pfam" id="PF00724">
    <property type="entry name" value="Oxidored_FMN"/>
    <property type="match status" value="1"/>
</dbReference>
<accession>A0ABD6W2X9</accession>
<dbReference type="EMBL" id="LGIY01000004">
    <property type="protein sequence ID" value="POE43766.1"/>
    <property type="molecule type" value="Genomic_DNA"/>
</dbReference>
<dbReference type="PANTHER" id="PTHR42917:SF2">
    <property type="entry name" value="2,4-DIENOYL-COA REDUCTASE [(2E)-ENOYL-COA-PRODUCING]"/>
    <property type="match status" value="1"/>
</dbReference>
<comment type="cofactor">
    <cofactor evidence="1">
        <name>FMN</name>
        <dbReference type="ChEBI" id="CHEBI:58210"/>
    </cofactor>
</comment>
<keyword evidence="4" id="KW-0285">Flavoprotein</keyword>
<dbReference type="SUPFAM" id="SSF51905">
    <property type="entry name" value="FAD/NAD(P)-binding domain"/>
    <property type="match status" value="1"/>
</dbReference>
<dbReference type="InterPro" id="IPR001155">
    <property type="entry name" value="OxRdtase_FMN_N"/>
</dbReference>
<keyword evidence="8" id="KW-0408">Iron</keyword>
<evidence type="ECO:0000313" key="13">
    <source>
        <dbReference type="Proteomes" id="UP000237433"/>
    </source>
</evidence>
<evidence type="ECO:0000259" key="11">
    <source>
        <dbReference type="Pfam" id="PF07992"/>
    </source>
</evidence>
<gene>
    <name evidence="12" type="ORF">ACX51_04445</name>
</gene>
<dbReference type="PRINTS" id="PR00368">
    <property type="entry name" value="FADPNR"/>
</dbReference>
<dbReference type="SUPFAM" id="SSF51395">
    <property type="entry name" value="FMN-linked oxidoreductases"/>
    <property type="match status" value="1"/>
</dbReference>
<evidence type="ECO:0000259" key="10">
    <source>
        <dbReference type="Pfam" id="PF00724"/>
    </source>
</evidence>
<dbReference type="GO" id="GO:0051536">
    <property type="term" value="F:iron-sulfur cluster binding"/>
    <property type="evidence" value="ECO:0007669"/>
    <property type="project" value="UniProtKB-KW"/>
</dbReference>
<proteinExistence type="inferred from homology"/>
<comment type="cofactor">
    <cofactor evidence="2">
        <name>[4Fe-4S] cluster</name>
        <dbReference type="ChEBI" id="CHEBI:49883"/>
    </cofactor>
</comment>
<dbReference type="InterPro" id="IPR036188">
    <property type="entry name" value="FAD/NAD-bd_sf"/>
</dbReference>